<protein>
    <recommendedName>
        <fullName evidence="2">SANTA domain-containing protein</fullName>
    </recommendedName>
</protein>
<feature type="compositionally biased region" description="Polar residues" evidence="1">
    <location>
        <begin position="196"/>
        <end position="215"/>
    </location>
</feature>
<feature type="compositionally biased region" description="Polar residues" evidence="1">
    <location>
        <begin position="142"/>
        <end position="182"/>
    </location>
</feature>
<dbReference type="Pfam" id="PF09133">
    <property type="entry name" value="SANTA"/>
    <property type="match status" value="1"/>
</dbReference>
<name>A0ABR2W655_9FUNG</name>
<feature type="compositionally biased region" description="Polar residues" evidence="1">
    <location>
        <begin position="576"/>
        <end position="586"/>
    </location>
</feature>
<keyword evidence="4" id="KW-1185">Reference proteome</keyword>
<accession>A0ABR2W655</accession>
<feature type="compositionally biased region" description="Basic residues" evidence="1">
    <location>
        <begin position="498"/>
        <end position="510"/>
    </location>
</feature>
<feature type="compositionally biased region" description="Basic and acidic residues" evidence="1">
    <location>
        <begin position="283"/>
        <end position="292"/>
    </location>
</feature>
<dbReference type="InterPro" id="IPR039110">
    <property type="entry name" value="KNL2-like"/>
</dbReference>
<feature type="region of interest" description="Disordered" evidence="1">
    <location>
        <begin position="142"/>
        <end position="305"/>
    </location>
</feature>
<dbReference type="PANTHER" id="PTHR16124:SF3">
    <property type="entry name" value="MIS18-BINDING PROTEIN 1"/>
    <property type="match status" value="1"/>
</dbReference>
<dbReference type="EMBL" id="JASJQH010006987">
    <property type="protein sequence ID" value="KAK9721209.1"/>
    <property type="molecule type" value="Genomic_DNA"/>
</dbReference>
<evidence type="ECO:0000259" key="2">
    <source>
        <dbReference type="Pfam" id="PF09133"/>
    </source>
</evidence>
<feature type="compositionally biased region" description="Polar residues" evidence="1">
    <location>
        <begin position="231"/>
        <end position="247"/>
    </location>
</feature>
<feature type="domain" description="SANTA" evidence="2">
    <location>
        <begin position="312"/>
        <end position="407"/>
    </location>
</feature>
<feature type="compositionally biased region" description="Basic and acidic residues" evidence="1">
    <location>
        <begin position="635"/>
        <end position="657"/>
    </location>
</feature>
<gene>
    <name evidence="3" type="ORF">K7432_003602</name>
</gene>
<feature type="compositionally biased region" description="Basic and acidic residues" evidence="1">
    <location>
        <begin position="671"/>
        <end position="683"/>
    </location>
</feature>
<feature type="region of interest" description="Disordered" evidence="1">
    <location>
        <begin position="548"/>
        <end position="713"/>
    </location>
</feature>
<sequence>MSCQDRVPSEAIFRIPDFSVLRSPTPRSRSVSRCMTPAATSAIHESNSMTPSKSNRFSQISRIGTPQAQPLMNTGGFDSAIFRREATLPPRIREASIPLTDMFGNNNNSSFERLSVASPIPQLIRRTYSHIESTELKAKEVQTNNNSLEKVAETVSSKSSSTLPPVTSKSTQPKRASKTSLLKSKVSPEVLPEGSLSKNNNVDSQSIKNSTLQNETSKEIPIMNANMESAPESSYPSTEATTNISKTRVSKRRVNVAAKSVSKSMNKTATLKPKVKTKLPTRSSDKSTDQRLPDPPLEPVSESGKSDLSEPIVLKEWRLRKARTGNKLANFEFWIIIEGLRVMGDQNERVWHSSLIAERVDRTTLKTFSGSVYQISGPISPQGMSVAGFSPEFTNLFKDGFPEEWKSWICVEFDGELSSQKKNSDKKSKNQLNDSNEENTREKDAPTTLTEIANISPQQPDDHLEFDNEGFDFPYNDDHLNVDNDKDPQINKQTPSKAPRRSGRKPKPRLNLVVRKRTRKAVKKEQPEPESNEIHGLDAVLDKQIIVPQEKKSVSIKTSSKKLKMKLDKPPVKETLSPTNAENNSPEPHIPTPSHQTSVSLSDELPTESMKATTVHPETPKKRLNVAAKSTQRRKSQDSKHDQTKSEKTGNKEKEIDSEPGITRSGRSIRKPREFWIIDDNDHSNTPSKRLRRTSEKPAKLEQKPTHPRKRRG</sequence>
<feature type="region of interest" description="Disordered" evidence="1">
    <location>
        <begin position="517"/>
        <end position="536"/>
    </location>
</feature>
<dbReference type="InterPro" id="IPR015216">
    <property type="entry name" value="SANTA"/>
</dbReference>
<evidence type="ECO:0000256" key="1">
    <source>
        <dbReference type="SAM" id="MobiDB-lite"/>
    </source>
</evidence>
<dbReference type="Proteomes" id="UP001479436">
    <property type="component" value="Unassembled WGS sequence"/>
</dbReference>
<feature type="compositionally biased region" description="Basic and acidic residues" evidence="1">
    <location>
        <begin position="693"/>
        <end position="705"/>
    </location>
</feature>
<feature type="compositionally biased region" description="Polar residues" evidence="1">
    <location>
        <begin position="447"/>
        <end position="459"/>
    </location>
</feature>
<reference evidence="3 4" key="1">
    <citation type="submission" date="2023-04" db="EMBL/GenBank/DDBJ databases">
        <title>Genome of Basidiobolus ranarum AG-B5.</title>
        <authorList>
            <person name="Stajich J.E."/>
            <person name="Carter-House D."/>
            <person name="Gryganskyi A."/>
        </authorList>
    </citation>
    <scope>NUCLEOTIDE SEQUENCE [LARGE SCALE GENOMIC DNA]</scope>
    <source>
        <strain evidence="3 4">AG-B5</strain>
    </source>
</reference>
<feature type="compositionally biased region" description="Basic and acidic residues" evidence="1">
    <location>
        <begin position="476"/>
        <end position="489"/>
    </location>
</feature>
<feature type="compositionally biased region" description="Basic and acidic residues" evidence="1">
    <location>
        <begin position="523"/>
        <end position="536"/>
    </location>
</feature>
<evidence type="ECO:0000313" key="4">
    <source>
        <dbReference type="Proteomes" id="UP001479436"/>
    </source>
</evidence>
<dbReference type="PANTHER" id="PTHR16124">
    <property type="entry name" value="MIS18-BINDING PROTEIN 1"/>
    <property type="match status" value="1"/>
</dbReference>
<organism evidence="3 4">
    <name type="scientific">Basidiobolus ranarum</name>
    <dbReference type="NCBI Taxonomy" id="34480"/>
    <lineage>
        <taxon>Eukaryota</taxon>
        <taxon>Fungi</taxon>
        <taxon>Fungi incertae sedis</taxon>
        <taxon>Zoopagomycota</taxon>
        <taxon>Entomophthoromycotina</taxon>
        <taxon>Basidiobolomycetes</taxon>
        <taxon>Basidiobolales</taxon>
        <taxon>Basidiobolaceae</taxon>
        <taxon>Basidiobolus</taxon>
    </lineage>
</organism>
<proteinExistence type="predicted"/>
<evidence type="ECO:0000313" key="3">
    <source>
        <dbReference type="EMBL" id="KAK9721209.1"/>
    </source>
</evidence>
<feature type="region of interest" description="Disordered" evidence="1">
    <location>
        <begin position="419"/>
        <end position="510"/>
    </location>
</feature>
<comment type="caution">
    <text evidence="3">The sequence shown here is derived from an EMBL/GenBank/DDBJ whole genome shotgun (WGS) entry which is preliminary data.</text>
</comment>